<keyword evidence="5" id="KW-1185">Reference proteome</keyword>
<feature type="region of interest" description="Disordered" evidence="1">
    <location>
        <begin position="385"/>
        <end position="422"/>
    </location>
</feature>
<feature type="compositionally biased region" description="Pro residues" evidence="1">
    <location>
        <begin position="91"/>
        <end position="100"/>
    </location>
</feature>
<dbReference type="GO" id="GO:0005634">
    <property type="term" value="C:nucleus"/>
    <property type="evidence" value="ECO:0007669"/>
    <property type="project" value="TreeGrafter"/>
</dbReference>
<dbReference type="InterPro" id="IPR052772">
    <property type="entry name" value="Endo/PolyKinase_Domain-Protein"/>
</dbReference>
<dbReference type="PROSITE" id="PS51140">
    <property type="entry name" value="CUE"/>
    <property type="match status" value="1"/>
</dbReference>
<protein>
    <recommendedName>
        <fullName evidence="6">Smr domain-containing protein</fullName>
    </recommendedName>
</protein>
<dbReference type="Proteomes" id="UP000075903">
    <property type="component" value="Unassembled WGS sequence"/>
</dbReference>
<dbReference type="STRING" id="30066.A0A182VHS3"/>
<dbReference type="Pfam" id="PF13671">
    <property type="entry name" value="AAA_33"/>
    <property type="match status" value="1"/>
</dbReference>
<evidence type="ECO:0000259" key="3">
    <source>
        <dbReference type="PROSITE" id="PS51140"/>
    </source>
</evidence>
<evidence type="ECO:0000313" key="4">
    <source>
        <dbReference type="EnsemblMetazoa" id="AMEM015190-PA"/>
    </source>
</evidence>
<feature type="domain" description="Smr" evidence="2">
    <location>
        <begin position="1087"/>
        <end position="1167"/>
    </location>
</feature>
<evidence type="ECO:0000259" key="2">
    <source>
        <dbReference type="PROSITE" id="PS50828"/>
    </source>
</evidence>
<dbReference type="InterPro" id="IPR003892">
    <property type="entry name" value="CUE"/>
</dbReference>
<dbReference type="InterPro" id="IPR013899">
    <property type="entry name" value="DUF1771"/>
</dbReference>
<dbReference type="Gene3D" id="3.40.50.300">
    <property type="entry name" value="P-loop containing nucleotide triphosphate hydrolases"/>
    <property type="match status" value="1"/>
</dbReference>
<feature type="domain" description="CUE" evidence="3">
    <location>
        <begin position="915"/>
        <end position="957"/>
    </location>
</feature>
<sequence>MINKIPTSTIVKPSYCHHRKKERNRRTTMCRDEILAHLTEMFGDHIEQERIIATIEQYDDLNACVEALLKDEEQIVSSPDRPKPDEALPIALPPPPPSPTDGPDSSTGATRKQVNVAKGNLQPEMATSFASLLQKGSLPVQFQQPGNSASQRPRGPGKHKPTPDQPANYQNILDMVGQGYRVMVLMRGAPGSGKSHLSRALIDHTSGGDYRNHIFSADDYFMVNGVYKFQPDAIDAAHRFNQQNVLAKARDGWSPIVVDNTNICLWEMYPYVQMAADHGYFLEVLEPQTHWRNNSRSLAIRNTHGVPEPKIKRMLQNYEKLASVQDLYRMCKLEHALYIPVKMRHYPILPSDLLITGDEQRAPVDQPSHAATAQWNDAWEAGMTKATKDNGGQKPNLSAIPPPKPPRDPQKIGTPIKVPDPSGHQGVMEVDSVGEPAGAMGGATTRLDEDDFVWDFTDDWRKTATNWKPYDTESNQFWGQTSSSASSSTKPLPPVNVLELEAQPQRTSNPLHEPIAEYLLSSVKEPTKLPAKFTDPAQKTLPPSTALQTPGKEKASKKTDKKRIALTKHKRGCPNENASFSEICNLYPKVPESYLWDLFEKCSGDGDWVANLLLEEQKLENFENPFGDAGSSAGQRRREEGGELVDALTETAVKWNLLECSCNEPMPKAVPVVPVAPSLLEVDTLEADQLLAAASYTPAGGSSGHQSPREAVRRTGQGGHQHNSKENAQALKKEIEARFILGNEHFSEPIQKLRLARRIVPAADESPPEELLDLETADKATDSEVVELRLGVELVQQLHAIFRDKHCPKSLELDDLQSDRTRVFMATETAEQLYLLFLDSVYSYTEEERQRSLREDARMAQLMQTEEKYPALFKPPDPSGEPNMKDIIEMEEALAAYQKETNATWQKADGPPDLAQQMSQQKLKEMFPHVNGDDLVEILAAHNNRFDETVQVLNASIPDTVRQQMLEKEELLKKRAEHEKQKLLDLFSSPTFATPSPTGSSLSGEEAINFHLIKAEECRNLAQHHLDLKNECHAKARQAIQRNVPGLADYYSQIARLHRTKIDMYNSRASNCIMEVHKLKLNNDEVLDLHYLHSQEALRCLELFLAEHASNLLNSQQRFKTLYIITGRGLHSADGKPIIKQRVKAMLRVKNIRYTELNPGFLKIKLFNRDDLEQLMMTA</sequence>
<proteinExistence type="predicted"/>
<feature type="region of interest" description="Disordered" evidence="1">
    <location>
        <begin position="696"/>
        <end position="728"/>
    </location>
</feature>
<dbReference type="Gene3D" id="3.30.1370.110">
    <property type="match status" value="1"/>
</dbReference>
<dbReference type="PANTHER" id="PTHR46535:SF1">
    <property type="entry name" value="NEDD4-BINDING PROTEIN 2"/>
    <property type="match status" value="1"/>
</dbReference>
<dbReference type="AlphaFoldDB" id="A0A182VHS3"/>
<feature type="compositionally biased region" description="Polar residues" evidence="1">
    <location>
        <begin position="140"/>
        <end position="151"/>
    </location>
</feature>
<dbReference type="InterPro" id="IPR027417">
    <property type="entry name" value="P-loop_NTPase"/>
</dbReference>
<dbReference type="SMART" id="SM01162">
    <property type="entry name" value="DUF1771"/>
    <property type="match status" value="1"/>
</dbReference>
<dbReference type="PROSITE" id="PS50828">
    <property type="entry name" value="SMR"/>
    <property type="match status" value="1"/>
</dbReference>
<dbReference type="InterPro" id="IPR002625">
    <property type="entry name" value="Smr_dom"/>
</dbReference>
<feature type="region of interest" description="Disordered" evidence="1">
    <location>
        <begin position="533"/>
        <end position="564"/>
    </location>
</feature>
<evidence type="ECO:0000313" key="5">
    <source>
        <dbReference type="Proteomes" id="UP000075903"/>
    </source>
</evidence>
<dbReference type="VEuPathDB" id="VectorBase:AMEM015190"/>
<dbReference type="SUPFAM" id="SSF160443">
    <property type="entry name" value="SMR domain-like"/>
    <property type="match status" value="1"/>
</dbReference>
<accession>A0A182VHS3</accession>
<dbReference type="VEuPathDB" id="VectorBase:AMEM21_000690"/>
<evidence type="ECO:0008006" key="6">
    <source>
        <dbReference type="Google" id="ProtNLM"/>
    </source>
</evidence>
<dbReference type="InterPro" id="IPR036063">
    <property type="entry name" value="Smr_dom_sf"/>
</dbReference>
<reference evidence="4" key="1">
    <citation type="submission" date="2020-05" db="UniProtKB">
        <authorList>
            <consortium name="EnsemblMetazoa"/>
        </authorList>
    </citation>
    <scope>IDENTIFICATION</scope>
    <source>
        <strain evidence="4">MAF</strain>
    </source>
</reference>
<dbReference type="GO" id="GO:0004519">
    <property type="term" value="F:endonuclease activity"/>
    <property type="evidence" value="ECO:0007669"/>
    <property type="project" value="TreeGrafter"/>
</dbReference>
<dbReference type="CDD" id="cd14279">
    <property type="entry name" value="CUE"/>
    <property type="match status" value="1"/>
</dbReference>
<dbReference type="SUPFAM" id="SSF52540">
    <property type="entry name" value="P-loop containing nucleoside triphosphate hydrolases"/>
    <property type="match status" value="1"/>
</dbReference>
<dbReference type="GO" id="GO:0043130">
    <property type="term" value="F:ubiquitin binding"/>
    <property type="evidence" value="ECO:0007669"/>
    <property type="project" value="InterPro"/>
</dbReference>
<dbReference type="SMART" id="SM00463">
    <property type="entry name" value="SMR"/>
    <property type="match status" value="1"/>
</dbReference>
<dbReference type="Pfam" id="PF08590">
    <property type="entry name" value="DUF1771"/>
    <property type="match status" value="1"/>
</dbReference>
<feature type="region of interest" description="Disordered" evidence="1">
    <location>
        <begin position="140"/>
        <end position="167"/>
    </location>
</feature>
<dbReference type="EnsemblMetazoa" id="AMEM015190-RA">
    <property type="protein sequence ID" value="AMEM015190-PA"/>
    <property type="gene ID" value="AMEM015190"/>
</dbReference>
<evidence type="ECO:0000256" key="1">
    <source>
        <dbReference type="SAM" id="MobiDB-lite"/>
    </source>
</evidence>
<organism evidence="4 5">
    <name type="scientific">Anopheles merus</name>
    <name type="common">Mosquito</name>
    <dbReference type="NCBI Taxonomy" id="30066"/>
    <lineage>
        <taxon>Eukaryota</taxon>
        <taxon>Metazoa</taxon>
        <taxon>Ecdysozoa</taxon>
        <taxon>Arthropoda</taxon>
        <taxon>Hexapoda</taxon>
        <taxon>Insecta</taxon>
        <taxon>Pterygota</taxon>
        <taxon>Neoptera</taxon>
        <taxon>Endopterygota</taxon>
        <taxon>Diptera</taxon>
        <taxon>Nematocera</taxon>
        <taxon>Culicoidea</taxon>
        <taxon>Culicidae</taxon>
        <taxon>Anophelinae</taxon>
        <taxon>Anopheles</taxon>
    </lineage>
</organism>
<dbReference type="Pfam" id="PF01713">
    <property type="entry name" value="Smr"/>
    <property type="match status" value="1"/>
</dbReference>
<dbReference type="PANTHER" id="PTHR46535">
    <property type="entry name" value="NEDD4-BINDING PROTEIN 2"/>
    <property type="match status" value="1"/>
</dbReference>
<name>A0A182VHS3_ANOME</name>
<feature type="region of interest" description="Disordered" evidence="1">
    <location>
        <begin position="75"/>
        <end position="110"/>
    </location>
</feature>